<protein>
    <submittedName>
        <fullName evidence="1">Uncharacterized protein</fullName>
    </submittedName>
</protein>
<dbReference type="EMBL" id="JADAQT010000112">
    <property type="protein sequence ID" value="MBE1878851.1"/>
    <property type="molecule type" value="Genomic_DNA"/>
</dbReference>
<organism evidence="1 2">
    <name type="scientific">Myceligenerans pegani</name>
    <dbReference type="NCBI Taxonomy" id="2776917"/>
    <lineage>
        <taxon>Bacteria</taxon>
        <taxon>Bacillati</taxon>
        <taxon>Actinomycetota</taxon>
        <taxon>Actinomycetes</taxon>
        <taxon>Micrococcales</taxon>
        <taxon>Promicromonosporaceae</taxon>
        <taxon>Myceligenerans</taxon>
    </lineage>
</organism>
<sequence length="127" mass="14094">MLDSALPHELGTADEPERYTVSAVFSRRVSAEERALIEAPSVPAMLAEHGYPGVSLKVADRRLEIAGTNLAMLAAGLAAEVARVLREVEQQVLAERERRDDERLRWSEAEAIRAAKVKAEAERVRFE</sequence>
<dbReference type="Proteomes" id="UP000625527">
    <property type="component" value="Unassembled WGS sequence"/>
</dbReference>
<gene>
    <name evidence="1" type="ORF">IHE71_24470</name>
</gene>
<name>A0ABR9N5A4_9MICO</name>
<keyword evidence="2" id="KW-1185">Reference proteome</keyword>
<proteinExistence type="predicted"/>
<evidence type="ECO:0000313" key="2">
    <source>
        <dbReference type="Proteomes" id="UP000625527"/>
    </source>
</evidence>
<comment type="caution">
    <text evidence="1">The sequence shown here is derived from an EMBL/GenBank/DDBJ whole genome shotgun (WGS) entry which is preliminary data.</text>
</comment>
<evidence type="ECO:0000313" key="1">
    <source>
        <dbReference type="EMBL" id="MBE1878851.1"/>
    </source>
</evidence>
<reference evidence="1 2" key="1">
    <citation type="submission" date="2020-10" db="EMBL/GenBank/DDBJ databases">
        <title>Myceligenerans pegani sp. nov., an endophytic actinomycete isolated from Peganum harmala L. in Xinjiang, China.</title>
        <authorList>
            <person name="Xin L."/>
        </authorList>
    </citation>
    <scope>NUCLEOTIDE SEQUENCE [LARGE SCALE GENOMIC DNA]</scope>
    <source>
        <strain evidence="1 2">TRM65318</strain>
    </source>
</reference>
<dbReference type="RefSeq" id="WP_192865411.1">
    <property type="nucleotide sequence ID" value="NZ_JADAQT010000112.1"/>
</dbReference>
<accession>A0ABR9N5A4</accession>